<dbReference type="InterPro" id="IPR001087">
    <property type="entry name" value="GDSL"/>
</dbReference>
<evidence type="ECO:0000313" key="3">
    <source>
        <dbReference type="Proteomes" id="UP000183417"/>
    </source>
</evidence>
<dbReference type="GeneID" id="94695250"/>
<dbReference type="EMBL" id="FNPE01000001">
    <property type="protein sequence ID" value="SDX84414.1"/>
    <property type="molecule type" value="Genomic_DNA"/>
</dbReference>
<protein>
    <submittedName>
        <fullName evidence="2">Phospholipase/lecithinase/hemolysin</fullName>
    </submittedName>
</protein>
<dbReference type="PROSITE" id="PS51257">
    <property type="entry name" value="PROKAR_LIPOPROTEIN"/>
    <property type="match status" value="1"/>
</dbReference>
<name>A0A1H3F2J0_9BURK</name>
<keyword evidence="1" id="KW-0732">Signal</keyword>
<dbReference type="SUPFAM" id="SSF52266">
    <property type="entry name" value="SGNH hydrolase"/>
    <property type="match status" value="1"/>
</dbReference>
<evidence type="ECO:0000256" key="1">
    <source>
        <dbReference type="SAM" id="SignalP"/>
    </source>
</evidence>
<dbReference type="AlphaFoldDB" id="A0A1H3F2J0"/>
<sequence>MANRYRILAASLATAGLLAACGGGSGADTTPRAKITSVKVMGDSLSDSGTFGYKFTVQNATLTGAGSNQVWAERVAGLYNISLCPRFNGTAFTPNTSCNNYAVGGGRINYTSAPTAPISITQQILLAGAAGFTADDLAVIDGGANDAADVIGAFLAASRDQGANFKALLSTKIDAATLGALLQQGQAGMAQAGGLYMQNLAKGYVSTIQANVLGKGATRVAILNVPAITLTPRFQLVLQSVAQQQGSAAAAQLETVFDGWVKAFNQQVATGFAGESRVAIIDFYSEFRQQMADPAQYAYTNVKKAACPATGAGADGLPTYSFPTCTEAALSASIPVGETSANWWKSYAFADSFHPTPYGHQQMSQLASRTLARAGWL</sequence>
<feature type="chain" id="PRO_5010172555" evidence="1">
    <location>
        <begin position="20"/>
        <end position="377"/>
    </location>
</feature>
<gene>
    <name evidence="2" type="ORF">SAMN05421547_101441</name>
</gene>
<reference evidence="2 3" key="1">
    <citation type="submission" date="2016-10" db="EMBL/GenBank/DDBJ databases">
        <authorList>
            <person name="de Groot N.N."/>
        </authorList>
    </citation>
    <scope>NUCLEOTIDE SEQUENCE [LARGE SCALE GENOMIC DNA]</scope>
    <source>
        <strain evidence="2 3">LMG 24775</strain>
    </source>
</reference>
<proteinExistence type="predicted"/>
<dbReference type="Gene3D" id="3.40.50.1110">
    <property type="entry name" value="SGNH hydrolase"/>
    <property type="match status" value="1"/>
</dbReference>
<accession>A0A1H3F2J0</accession>
<dbReference type="RefSeq" id="WP_017404003.1">
    <property type="nucleotide sequence ID" value="NZ_CP069318.1"/>
</dbReference>
<dbReference type="Proteomes" id="UP000183417">
    <property type="component" value="Unassembled WGS sequence"/>
</dbReference>
<feature type="signal peptide" evidence="1">
    <location>
        <begin position="1"/>
        <end position="19"/>
    </location>
</feature>
<dbReference type="InterPro" id="IPR036514">
    <property type="entry name" value="SGNH_hydro_sf"/>
</dbReference>
<organism evidence="2 3">
    <name type="scientific">Delftia lacustris</name>
    <dbReference type="NCBI Taxonomy" id="558537"/>
    <lineage>
        <taxon>Bacteria</taxon>
        <taxon>Pseudomonadati</taxon>
        <taxon>Pseudomonadota</taxon>
        <taxon>Betaproteobacteria</taxon>
        <taxon>Burkholderiales</taxon>
        <taxon>Comamonadaceae</taxon>
        <taxon>Delftia</taxon>
    </lineage>
</organism>
<evidence type="ECO:0000313" key="2">
    <source>
        <dbReference type="EMBL" id="SDX84414.1"/>
    </source>
</evidence>
<dbReference type="Pfam" id="PF00657">
    <property type="entry name" value="Lipase_GDSL"/>
    <property type="match status" value="1"/>
</dbReference>
<dbReference type="GO" id="GO:0016788">
    <property type="term" value="F:hydrolase activity, acting on ester bonds"/>
    <property type="evidence" value="ECO:0007669"/>
    <property type="project" value="InterPro"/>
</dbReference>